<dbReference type="PANTHER" id="PTHR46066">
    <property type="entry name" value="CHITINASE DOMAIN-CONTAINING PROTEIN 1 FAMILY MEMBER"/>
    <property type="match status" value="1"/>
</dbReference>
<keyword evidence="1" id="KW-0732">Signal</keyword>
<evidence type="ECO:0000259" key="2">
    <source>
        <dbReference type="PROSITE" id="PS51910"/>
    </source>
</evidence>
<dbReference type="GO" id="GO:0005975">
    <property type="term" value="P:carbohydrate metabolic process"/>
    <property type="evidence" value="ECO:0007669"/>
    <property type="project" value="InterPro"/>
</dbReference>
<evidence type="ECO:0000256" key="1">
    <source>
        <dbReference type="SAM" id="SignalP"/>
    </source>
</evidence>
<dbReference type="EMBL" id="LSDT01000043">
    <property type="protein sequence ID" value="KXB90897.1"/>
    <property type="molecule type" value="Genomic_DNA"/>
</dbReference>
<dbReference type="Pfam" id="PF00704">
    <property type="entry name" value="Glyco_hydro_18"/>
    <property type="match status" value="1"/>
</dbReference>
<evidence type="ECO:0000313" key="3">
    <source>
        <dbReference type="EMBL" id="KXB90897.1"/>
    </source>
</evidence>
<dbReference type="STRING" id="1588748.HMPREF3182_00979"/>
<protein>
    <recommendedName>
        <fullName evidence="2">GH18 domain-containing protein</fullName>
    </recommendedName>
</protein>
<feature type="signal peptide" evidence="1">
    <location>
        <begin position="1"/>
        <end position="20"/>
    </location>
</feature>
<dbReference type="SMART" id="SM00636">
    <property type="entry name" value="Glyco_18"/>
    <property type="match status" value="1"/>
</dbReference>
<dbReference type="PROSITE" id="PS51910">
    <property type="entry name" value="GH18_2"/>
    <property type="match status" value="1"/>
</dbReference>
<dbReference type="Proteomes" id="UP000070160">
    <property type="component" value="Unassembled WGS sequence"/>
</dbReference>
<dbReference type="Gene3D" id="3.20.20.80">
    <property type="entry name" value="Glycosidases"/>
    <property type="match status" value="1"/>
</dbReference>
<comment type="caution">
    <text evidence="3">The sequence shown here is derived from an EMBL/GenBank/DDBJ whole genome shotgun (WGS) entry which is preliminary data.</text>
</comment>
<dbReference type="InterPro" id="IPR017853">
    <property type="entry name" value="GH"/>
</dbReference>
<dbReference type="RefSeq" id="WP_062485724.1">
    <property type="nucleotide sequence ID" value="NZ_KQ960952.1"/>
</dbReference>
<feature type="chain" id="PRO_5038567278" description="GH18 domain-containing protein" evidence="1">
    <location>
        <begin position="21"/>
        <end position="522"/>
    </location>
</feature>
<dbReference type="SUPFAM" id="SSF51445">
    <property type="entry name" value="(Trans)glycosidases"/>
    <property type="match status" value="1"/>
</dbReference>
<proteinExistence type="predicted"/>
<gene>
    <name evidence="3" type="ORF">HMPREF3182_00979</name>
</gene>
<organism evidence="3 4">
    <name type="scientific">Megasphaera hutchinsoni</name>
    <dbReference type="NCBI Taxonomy" id="1588748"/>
    <lineage>
        <taxon>Bacteria</taxon>
        <taxon>Bacillati</taxon>
        <taxon>Bacillota</taxon>
        <taxon>Negativicutes</taxon>
        <taxon>Veillonellales</taxon>
        <taxon>Veillonellaceae</taxon>
        <taxon>Megasphaera</taxon>
    </lineage>
</organism>
<dbReference type="PATRIC" id="fig|1588748.3.peg.942"/>
<feature type="domain" description="GH18" evidence="2">
    <location>
        <begin position="156"/>
        <end position="522"/>
    </location>
</feature>
<reference evidence="4" key="1">
    <citation type="submission" date="2016-01" db="EMBL/GenBank/DDBJ databases">
        <authorList>
            <person name="Mitreva M."/>
            <person name="Pepin K.H."/>
            <person name="Mihindukulasuriya K.A."/>
            <person name="Fulton R."/>
            <person name="Fronick C."/>
            <person name="O'Laughlin M."/>
            <person name="Miner T."/>
            <person name="Herter B."/>
            <person name="Rosa B.A."/>
            <person name="Cordes M."/>
            <person name="Tomlinson C."/>
            <person name="Wollam A."/>
            <person name="Palsikar V.B."/>
            <person name="Mardis E.R."/>
            <person name="Wilson R.K."/>
        </authorList>
    </citation>
    <scope>NUCLEOTIDE SEQUENCE [LARGE SCALE GENOMIC DNA]</scope>
    <source>
        <strain evidence="4">KA00182</strain>
    </source>
</reference>
<dbReference type="PANTHER" id="PTHR46066:SF2">
    <property type="entry name" value="CHITINASE DOMAIN-CONTAINING PROTEIN 1"/>
    <property type="match status" value="1"/>
</dbReference>
<dbReference type="GO" id="GO:0008061">
    <property type="term" value="F:chitin binding"/>
    <property type="evidence" value="ECO:0007669"/>
    <property type="project" value="InterPro"/>
</dbReference>
<dbReference type="InterPro" id="IPR001223">
    <property type="entry name" value="Glyco_hydro18_cat"/>
</dbReference>
<keyword evidence="4" id="KW-1185">Reference proteome</keyword>
<accession>A0A134CFN5</accession>
<evidence type="ECO:0000313" key="4">
    <source>
        <dbReference type="Proteomes" id="UP000070160"/>
    </source>
</evidence>
<dbReference type="InterPro" id="IPR011583">
    <property type="entry name" value="Chitinase_II/V-like_cat"/>
</dbReference>
<name>A0A134CFN5_9FIRM</name>
<dbReference type="AlphaFoldDB" id="A0A134CFN5"/>
<sequence>MKVYSICIAMYCWASLFSVGATAPADKLARPLVHQVEDLGITSPVKVYEYKGQWLVSPEALSQLGIYSIGGSPTYRFRIPWIALHSGEPPYTFADITLPRHKVQGKWWINVKRAAPVLGMYMRNSGKEQVLFSTHIGMKKPASLTIFPPGPPVSIKGSVLLWDPLFLGEKLSPVNGKVIVSPTAFRVTAKGLSLRNSNLDQLAEQYEKKGYTMWPLVDNGFSPQVTSAILHSSEVQEKIIEQLIGYALVYHFRGYNLDFENINYSDKERLTAFVSQLVARCHAYGIVISMDITPHSPSLRWSKVYDRKALGNVVDYVVLMGYDQVGKNSSKPGPVATYPWVEKAIQALLKEVPAEKVILGMPLYMRIWYSSYDGRDLPKKVEEWPPIERAAFVEKTDNPMNNGLAAGFSETVTLLLKELSDMDSNTTQNTQPGSKKLFVHTLSLADSFVIRQKYKEYIHWDKIHQLYYMDLPLQTGRVQIWFEEEKSLQAKMGLIKKYQLSAGAFWRSGFEPTEFFKNFNVL</sequence>